<dbReference type="AlphaFoldDB" id="A0A5N6QR26"/>
<feature type="compositionally biased region" description="Polar residues" evidence="1">
    <location>
        <begin position="1"/>
        <end position="10"/>
    </location>
</feature>
<reference evidence="2 3" key="1">
    <citation type="submission" date="2019-06" db="EMBL/GenBank/DDBJ databases">
        <title>A chromosomal-level reference genome of Carpinus fangiana (Coryloideae, Betulaceae).</title>
        <authorList>
            <person name="Yang X."/>
            <person name="Wang Z."/>
            <person name="Zhang L."/>
            <person name="Hao G."/>
            <person name="Liu J."/>
            <person name="Yang Y."/>
        </authorList>
    </citation>
    <scope>NUCLEOTIDE SEQUENCE [LARGE SCALE GENOMIC DNA]</scope>
    <source>
        <strain evidence="2">Cfa_2016G</strain>
        <tissue evidence="2">Leaf</tissue>
    </source>
</reference>
<evidence type="ECO:0000256" key="1">
    <source>
        <dbReference type="SAM" id="MobiDB-lite"/>
    </source>
</evidence>
<dbReference type="Proteomes" id="UP000327013">
    <property type="component" value="Chromosome 2"/>
</dbReference>
<feature type="region of interest" description="Disordered" evidence="1">
    <location>
        <begin position="54"/>
        <end position="86"/>
    </location>
</feature>
<evidence type="ECO:0000313" key="2">
    <source>
        <dbReference type="EMBL" id="KAE8009605.1"/>
    </source>
</evidence>
<name>A0A5N6QR26_9ROSI</name>
<evidence type="ECO:0000313" key="3">
    <source>
        <dbReference type="Proteomes" id="UP000327013"/>
    </source>
</evidence>
<organism evidence="2 3">
    <name type="scientific">Carpinus fangiana</name>
    <dbReference type="NCBI Taxonomy" id="176857"/>
    <lineage>
        <taxon>Eukaryota</taxon>
        <taxon>Viridiplantae</taxon>
        <taxon>Streptophyta</taxon>
        <taxon>Embryophyta</taxon>
        <taxon>Tracheophyta</taxon>
        <taxon>Spermatophyta</taxon>
        <taxon>Magnoliopsida</taxon>
        <taxon>eudicotyledons</taxon>
        <taxon>Gunneridae</taxon>
        <taxon>Pentapetalae</taxon>
        <taxon>rosids</taxon>
        <taxon>fabids</taxon>
        <taxon>Fagales</taxon>
        <taxon>Betulaceae</taxon>
        <taxon>Carpinus</taxon>
    </lineage>
</organism>
<feature type="region of interest" description="Disordered" evidence="1">
    <location>
        <begin position="1"/>
        <end position="37"/>
    </location>
</feature>
<sequence length="113" mass="11250">MQTAAKANNKSRLRGLPEEAAEIGDDGGKDPDGGKAISCPGAIASGFGVWLEGMIGSDDSEGGSVTPPGEGNRGVMSGDRAGENRGALGKTAGAAEIVETFLVAADASADEDW</sequence>
<gene>
    <name evidence="2" type="ORF">FH972_006033</name>
</gene>
<keyword evidence="3" id="KW-1185">Reference proteome</keyword>
<accession>A0A5N6QR26</accession>
<dbReference type="EMBL" id="CM017322">
    <property type="protein sequence ID" value="KAE8009605.1"/>
    <property type="molecule type" value="Genomic_DNA"/>
</dbReference>
<protein>
    <submittedName>
        <fullName evidence="2">Uncharacterized protein</fullName>
    </submittedName>
</protein>
<dbReference type="OrthoDB" id="1693754at2759"/>
<proteinExistence type="predicted"/>